<keyword evidence="3" id="KW-1185">Reference proteome</keyword>
<organism evidence="2 3">
    <name type="scientific">Lepraria finkii</name>
    <dbReference type="NCBI Taxonomy" id="1340010"/>
    <lineage>
        <taxon>Eukaryota</taxon>
        <taxon>Fungi</taxon>
        <taxon>Dikarya</taxon>
        <taxon>Ascomycota</taxon>
        <taxon>Pezizomycotina</taxon>
        <taxon>Lecanoromycetes</taxon>
        <taxon>OSLEUM clade</taxon>
        <taxon>Lecanoromycetidae</taxon>
        <taxon>Lecanorales</taxon>
        <taxon>Lecanorineae</taxon>
        <taxon>Stereocaulaceae</taxon>
        <taxon>Lepraria</taxon>
    </lineage>
</organism>
<dbReference type="EMBL" id="JBHFEH010000003">
    <property type="protein sequence ID" value="KAL2057912.1"/>
    <property type="molecule type" value="Genomic_DNA"/>
</dbReference>
<evidence type="ECO:0000313" key="3">
    <source>
        <dbReference type="Proteomes" id="UP001590951"/>
    </source>
</evidence>
<name>A0ABR4BJA8_9LECA</name>
<accession>A0ABR4BJA8</accession>
<proteinExistence type="predicted"/>
<gene>
    <name evidence="2" type="ORF">ABVK25_001529</name>
</gene>
<comment type="caution">
    <text evidence="2">The sequence shown here is derived from an EMBL/GenBank/DDBJ whole genome shotgun (WGS) entry which is preliminary data.</text>
</comment>
<evidence type="ECO:0000313" key="2">
    <source>
        <dbReference type="EMBL" id="KAL2057912.1"/>
    </source>
</evidence>
<reference evidence="2 3" key="1">
    <citation type="submission" date="2024-09" db="EMBL/GenBank/DDBJ databases">
        <title>Rethinking Asexuality: The Enigmatic Case of Functional Sexual Genes in Lepraria (Stereocaulaceae).</title>
        <authorList>
            <person name="Doellman M."/>
            <person name="Sun Y."/>
            <person name="Barcenas-Pena A."/>
            <person name="Lumbsch H.T."/>
            <person name="Grewe F."/>
        </authorList>
    </citation>
    <scope>NUCLEOTIDE SEQUENCE [LARGE SCALE GENOMIC DNA]</scope>
    <source>
        <strain evidence="2 3">Grewe 0041</strain>
    </source>
</reference>
<sequence>MHHLFYLCGSLVFVQYVIASPQARGVSPSSTASVAIQTSAISAVVGAVKAANYVAPTSSSLSSSKPAIMSPPSTTAGPTGIVSCIPYQDPDFNATPLCQCDDGSSYAMPTQGTTPASLFHPCVFTAMPTVTVAANASPCEVFGPTDCAAATNTLNIQAIIEKAQVNYQAQELGNCSDLTYQISDPGPVALSNGDSCADVLNITLHMAWWWSVNGDNCTANDVGFANCFYDLVPKYNAANCSDLSGDAYCPKPDISRFSGANSTLDFYTAWNIYNFQQWSYMYFQSMFDGFSIASSQIWNTTVAFEHLHTADLKVEIMLAVLTLALGLISPSGWASKIPGDFASAKQSTSFLFRDQVPGEYLLRAAQQSPGFAHNLEPTGNLDDATVASDQIDAQLGQYVTGLAAVIQSVAVDVPNNLTAFAQWLSTGYYFNEPPAMNDMVDSIRQALNTYVLSQVLQDNNVIITRQVDTDPHALQTNATGKQLKVDLGCKDGYNNLSMCGTFWYDKTNNIAYSLYNMGDPWADYTNDLETVFNIGLTTPDLLFLGSQWCALGANTSQGAGPEQALNSGAAVSTACLSNLPVCTWNLQDQWPEFYESACPRDSNYALPDCAADGIDVPLGYLGYYLFNGATCESEEKKKLKRTVI</sequence>
<feature type="signal peptide" evidence="1">
    <location>
        <begin position="1"/>
        <end position="19"/>
    </location>
</feature>
<feature type="chain" id="PRO_5045949478" evidence="1">
    <location>
        <begin position="20"/>
        <end position="644"/>
    </location>
</feature>
<keyword evidence="1" id="KW-0732">Signal</keyword>
<dbReference type="Proteomes" id="UP001590951">
    <property type="component" value="Unassembled WGS sequence"/>
</dbReference>
<evidence type="ECO:0000256" key="1">
    <source>
        <dbReference type="SAM" id="SignalP"/>
    </source>
</evidence>
<protein>
    <submittedName>
        <fullName evidence="2">Uncharacterized protein</fullName>
    </submittedName>
</protein>